<dbReference type="InterPro" id="IPR022776">
    <property type="entry name" value="TRM13/UPF0224_CHHC_Znf_dom"/>
</dbReference>
<feature type="domain" description="CHHC U11-48K-type" evidence="5">
    <location>
        <begin position="19"/>
        <end position="46"/>
    </location>
</feature>
<dbReference type="PROSITE" id="PS51800">
    <property type="entry name" value="ZF_CHHC_U11_48K"/>
    <property type="match status" value="1"/>
</dbReference>
<feature type="compositionally biased region" description="Basic and acidic residues" evidence="4">
    <location>
        <begin position="105"/>
        <end position="116"/>
    </location>
</feature>
<dbReference type="CDD" id="cd00048">
    <property type="entry name" value="DSRM_SF"/>
    <property type="match status" value="1"/>
</dbReference>
<evidence type="ECO:0000259" key="5">
    <source>
        <dbReference type="PROSITE" id="PS51800"/>
    </source>
</evidence>
<sequence length="260" mass="29534">MTYYSYKNTQTLDTDPEAIVDCPFDVNHRMPSRTFASHIQTCPKRPDYPISQCPFNSRHVFDSRYPNDHLDICPDKKTFIEAGLEDDVGEIVDFKSFKHAERYAEDENWDKDDKPTQYKPSQPATQEKKRTLNENLHAIPQNLVDSVVRKSLEEHGVHGLLRTDYVSMLNLVCVSLKDKAPSYCECPSHTPGSFGSLCTIRGQKIRSHGAFKTKKAAKQNSAMWGLVFINNKYLPEPYRMDVLTAAMPDIKSSTNSAPSP</sequence>
<dbReference type="InterPro" id="IPR051591">
    <property type="entry name" value="UPF0224_FAM112_RNA_Proc"/>
</dbReference>
<protein>
    <submittedName>
        <fullName evidence="6">Gametocyte-specific factor 1</fullName>
    </submittedName>
</protein>
<dbReference type="AlphaFoldDB" id="A0A0C2M449"/>
<dbReference type="GO" id="GO:0008270">
    <property type="term" value="F:zinc ion binding"/>
    <property type="evidence" value="ECO:0007669"/>
    <property type="project" value="UniProtKB-KW"/>
</dbReference>
<evidence type="ECO:0000256" key="2">
    <source>
        <dbReference type="ARBA" id="ARBA00022771"/>
    </source>
</evidence>
<keyword evidence="1" id="KW-0479">Metal-binding</keyword>
<dbReference type="EMBL" id="JWZT01005244">
    <property type="protein sequence ID" value="KII61800.1"/>
    <property type="molecule type" value="Genomic_DNA"/>
</dbReference>
<accession>A0A0C2M449</accession>
<keyword evidence="2" id="KW-0863">Zinc-finger</keyword>
<reference evidence="6 7" key="1">
    <citation type="journal article" date="2014" name="Genome Biol. Evol.">
        <title>The genome of the myxosporean Thelohanellus kitauei shows adaptations to nutrient acquisition within its fish host.</title>
        <authorList>
            <person name="Yang Y."/>
            <person name="Xiong J."/>
            <person name="Zhou Z."/>
            <person name="Huo F."/>
            <person name="Miao W."/>
            <person name="Ran C."/>
            <person name="Liu Y."/>
            <person name="Zhang J."/>
            <person name="Feng J."/>
            <person name="Wang M."/>
            <person name="Wang M."/>
            <person name="Wang L."/>
            <person name="Yao B."/>
        </authorList>
    </citation>
    <scope>NUCLEOTIDE SEQUENCE [LARGE SCALE GENOMIC DNA]</scope>
    <source>
        <strain evidence="6">Wuqing</strain>
    </source>
</reference>
<comment type="caution">
    <text evidence="6">The sequence shown here is derived from an EMBL/GenBank/DDBJ whole genome shotgun (WGS) entry which is preliminary data.</text>
</comment>
<evidence type="ECO:0000313" key="7">
    <source>
        <dbReference type="Proteomes" id="UP000031668"/>
    </source>
</evidence>
<dbReference type="PANTHER" id="PTHR21402">
    <property type="entry name" value="GAMETOCYTE SPECIFIC FACTOR 1-RELATED"/>
    <property type="match status" value="1"/>
</dbReference>
<evidence type="ECO:0000313" key="6">
    <source>
        <dbReference type="EMBL" id="KII61800.1"/>
    </source>
</evidence>
<dbReference type="Gene3D" id="3.30.160.20">
    <property type="match status" value="1"/>
</dbReference>
<dbReference type="SUPFAM" id="SSF54768">
    <property type="entry name" value="dsRNA-binding domain-like"/>
    <property type="match status" value="1"/>
</dbReference>
<gene>
    <name evidence="6" type="ORF">RF11_06058</name>
</gene>
<keyword evidence="7" id="KW-1185">Reference proteome</keyword>
<evidence type="ECO:0000256" key="3">
    <source>
        <dbReference type="ARBA" id="ARBA00022833"/>
    </source>
</evidence>
<dbReference type="OrthoDB" id="10069248at2759"/>
<evidence type="ECO:0000256" key="1">
    <source>
        <dbReference type="ARBA" id="ARBA00022723"/>
    </source>
</evidence>
<keyword evidence="3" id="KW-0862">Zinc</keyword>
<feature type="region of interest" description="Disordered" evidence="4">
    <location>
        <begin position="105"/>
        <end position="128"/>
    </location>
</feature>
<proteinExistence type="predicted"/>
<organism evidence="6 7">
    <name type="scientific">Thelohanellus kitauei</name>
    <name type="common">Myxosporean</name>
    <dbReference type="NCBI Taxonomy" id="669202"/>
    <lineage>
        <taxon>Eukaryota</taxon>
        <taxon>Metazoa</taxon>
        <taxon>Cnidaria</taxon>
        <taxon>Myxozoa</taxon>
        <taxon>Myxosporea</taxon>
        <taxon>Bivalvulida</taxon>
        <taxon>Platysporina</taxon>
        <taxon>Myxobolidae</taxon>
        <taxon>Thelohanellus</taxon>
    </lineage>
</organism>
<evidence type="ECO:0000256" key="4">
    <source>
        <dbReference type="SAM" id="MobiDB-lite"/>
    </source>
</evidence>
<dbReference type="Proteomes" id="UP000031668">
    <property type="component" value="Unassembled WGS sequence"/>
</dbReference>
<name>A0A0C2M449_THEKT</name>
<dbReference type="PANTHER" id="PTHR21402:SF5">
    <property type="entry name" value="GAMETOCYTE SPECIFIC FACTOR 1"/>
    <property type="match status" value="1"/>
</dbReference>
<dbReference type="Pfam" id="PF05253">
    <property type="entry name" value="zf-U11-48K"/>
    <property type="match status" value="1"/>
</dbReference>